<dbReference type="AlphaFoldDB" id="A0A9N9GIR4"/>
<feature type="transmembrane region" description="Helical" evidence="1">
    <location>
        <begin position="25"/>
        <end position="44"/>
    </location>
</feature>
<keyword evidence="1" id="KW-1133">Transmembrane helix</keyword>
<protein>
    <submittedName>
        <fullName evidence="2">8339_t:CDS:1</fullName>
    </submittedName>
</protein>
<sequence>YAQQIEEVHADVTYYYKMAKGRFELYSIVGEIHGSGFLLAYCLMNTSEVMNLFRQNYS</sequence>
<gene>
    <name evidence="2" type="ORF">PBRASI_LOCUS8183</name>
</gene>
<dbReference type="Proteomes" id="UP000789739">
    <property type="component" value="Unassembled WGS sequence"/>
</dbReference>
<keyword evidence="1" id="KW-0812">Transmembrane</keyword>
<evidence type="ECO:0000313" key="2">
    <source>
        <dbReference type="EMBL" id="CAG8611284.1"/>
    </source>
</evidence>
<accession>A0A9N9GIR4</accession>
<dbReference type="EMBL" id="CAJVPI010001406">
    <property type="protein sequence ID" value="CAG8611284.1"/>
    <property type="molecule type" value="Genomic_DNA"/>
</dbReference>
<evidence type="ECO:0000313" key="3">
    <source>
        <dbReference type="Proteomes" id="UP000789739"/>
    </source>
</evidence>
<dbReference type="OrthoDB" id="2374784at2759"/>
<reference evidence="2" key="1">
    <citation type="submission" date="2021-06" db="EMBL/GenBank/DDBJ databases">
        <authorList>
            <person name="Kallberg Y."/>
            <person name="Tangrot J."/>
            <person name="Rosling A."/>
        </authorList>
    </citation>
    <scope>NUCLEOTIDE SEQUENCE</scope>
    <source>
        <strain evidence="2">BR232B</strain>
    </source>
</reference>
<keyword evidence="3" id="KW-1185">Reference proteome</keyword>
<keyword evidence="1" id="KW-0472">Membrane</keyword>
<comment type="caution">
    <text evidence="2">The sequence shown here is derived from an EMBL/GenBank/DDBJ whole genome shotgun (WGS) entry which is preliminary data.</text>
</comment>
<evidence type="ECO:0000256" key="1">
    <source>
        <dbReference type="SAM" id="Phobius"/>
    </source>
</evidence>
<organism evidence="2 3">
    <name type="scientific">Paraglomus brasilianum</name>
    <dbReference type="NCBI Taxonomy" id="144538"/>
    <lineage>
        <taxon>Eukaryota</taxon>
        <taxon>Fungi</taxon>
        <taxon>Fungi incertae sedis</taxon>
        <taxon>Mucoromycota</taxon>
        <taxon>Glomeromycotina</taxon>
        <taxon>Glomeromycetes</taxon>
        <taxon>Paraglomerales</taxon>
        <taxon>Paraglomeraceae</taxon>
        <taxon>Paraglomus</taxon>
    </lineage>
</organism>
<name>A0A9N9GIR4_9GLOM</name>
<feature type="non-terminal residue" evidence="2">
    <location>
        <position position="1"/>
    </location>
</feature>
<proteinExistence type="predicted"/>